<reference evidence="1" key="1">
    <citation type="submission" date="2022-07" db="EMBL/GenBank/DDBJ databases">
        <title>The genome of Lyophyllum shimeji provides insight into the initial evolution of ectomycorrhizal fungal genome.</title>
        <authorList>
            <person name="Kobayashi Y."/>
            <person name="Shibata T."/>
            <person name="Hirakawa H."/>
            <person name="Shigenobu S."/>
            <person name="Nishiyama T."/>
            <person name="Yamada A."/>
            <person name="Hasebe M."/>
            <person name="Kawaguchi M."/>
        </authorList>
    </citation>
    <scope>NUCLEOTIDE SEQUENCE</scope>
    <source>
        <strain evidence="1">AT787</strain>
    </source>
</reference>
<sequence>MTRISTIPTVYADDVKAVIEVSNLRGRFSSDGKFYWSLGGPIGADIAANFPHPLPFSFLIWLAGIPYIGDILPEVVAPTAVSSIPGLQDTTNARFALKTRLAFVETFSAKAECVLYAIKLGWVGSTVHLPPAVAALVTTCSQDPSRLLAEGAAGWPLLILSGALDWHLDGAAVVRKIASKFRNLESHVIEGASYMFFFSDDANGRSLLPLLHRTSQGHQPLSIVHKTNTDFRSVMTLSWVRPLFHNYTSQDSSQAI</sequence>
<dbReference type="Proteomes" id="UP001063166">
    <property type="component" value="Unassembled WGS sequence"/>
</dbReference>
<organism evidence="1 2">
    <name type="scientific">Lyophyllum shimeji</name>
    <name type="common">Hon-shimeji</name>
    <name type="synonym">Tricholoma shimeji</name>
    <dbReference type="NCBI Taxonomy" id="47721"/>
    <lineage>
        <taxon>Eukaryota</taxon>
        <taxon>Fungi</taxon>
        <taxon>Dikarya</taxon>
        <taxon>Basidiomycota</taxon>
        <taxon>Agaricomycotina</taxon>
        <taxon>Agaricomycetes</taxon>
        <taxon>Agaricomycetidae</taxon>
        <taxon>Agaricales</taxon>
        <taxon>Tricholomatineae</taxon>
        <taxon>Lyophyllaceae</taxon>
        <taxon>Lyophyllum</taxon>
    </lineage>
</organism>
<name>A0A9P3USG7_LYOSH</name>
<gene>
    <name evidence="1" type="ORF">LshimejAT787_0903860</name>
</gene>
<dbReference type="EMBL" id="BRPK01000009">
    <property type="protein sequence ID" value="GLB41171.1"/>
    <property type="molecule type" value="Genomic_DNA"/>
</dbReference>
<protein>
    <submittedName>
        <fullName evidence="1">Uncharacterized protein</fullName>
    </submittedName>
</protein>
<dbReference type="OrthoDB" id="408373at2759"/>
<evidence type="ECO:0000313" key="2">
    <source>
        <dbReference type="Proteomes" id="UP001063166"/>
    </source>
</evidence>
<dbReference type="SUPFAM" id="SSF53474">
    <property type="entry name" value="alpha/beta-Hydrolases"/>
    <property type="match status" value="1"/>
</dbReference>
<dbReference type="InterPro" id="IPR029058">
    <property type="entry name" value="AB_hydrolase_fold"/>
</dbReference>
<dbReference type="AlphaFoldDB" id="A0A9P3USG7"/>
<keyword evidence="2" id="KW-1185">Reference proteome</keyword>
<dbReference type="Gene3D" id="3.40.50.1820">
    <property type="entry name" value="alpha/beta hydrolase"/>
    <property type="match status" value="1"/>
</dbReference>
<proteinExistence type="predicted"/>
<comment type="caution">
    <text evidence="1">The sequence shown here is derived from an EMBL/GenBank/DDBJ whole genome shotgun (WGS) entry which is preliminary data.</text>
</comment>
<evidence type="ECO:0000313" key="1">
    <source>
        <dbReference type="EMBL" id="GLB41171.1"/>
    </source>
</evidence>
<accession>A0A9P3USG7</accession>